<comment type="caution">
    <text evidence="2">The sequence shown here is derived from an EMBL/GenBank/DDBJ whole genome shotgun (WGS) entry which is preliminary data.</text>
</comment>
<feature type="compositionally biased region" description="Low complexity" evidence="1">
    <location>
        <begin position="78"/>
        <end position="90"/>
    </location>
</feature>
<evidence type="ECO:0000313" key="3">
    <source>
        <dbReference type="Proteomes" id="UP001428817"/>
    </source>
</evidence>
<sequence>MAEHQPHVRRDRGRHVLHGCSHRVAQAAESVVHRVAHLADRGINPFGDLQGGIQDQPEDSHPDERVGVQRENVEYSSQRAGGQRRQPAQANRDHTGEEHADTDLGVGASVLGLVVQLVQVQPLRGQHPDPRDGFVQRRTGQGHDHQQERGAHRLDVQQPAQRLDEHQHRRAGDRPNHHPPGTALGPFHGANLVDHPANTSHLDQCPRSDH</sequence>
<feature type="compositionally biased region" description="Basic and acidic residues" evidence="1">
    <location>
        <begin position="126"/>
        <end position="155"/>
    </location>
</feature>
<organism evidence="2 3">
    <name type="scientific">Pseudonocardia eucalypti</name>
    <dbReference type="NCBI Taxonomy" id="648755"/>
    <lineage>
        <taxon>Bacteria</taxon>
        <taxon>Bacillati</taxon>
        <taxon>Actinomycetota</taxon>
        <taxon>Actinomycetes</taxon>
        <taxon>Pseudonocardiales</taxon>
        <taxon>Pseudonocardiaceae</taxon>
        <taxon>Pseudonocardia</taxon>
    </lineage>
</organism>
<accession>A0ABP9QKN5</accession>
<dbReference type="Proteomes" id="UP001428817">
    <property type="component" value="Unassembled WGS sequence"/>
</dbReference>
<name>A0ABP9QKN5_9PSEU</name>
<feature type="region of interest" description="Disordered" evidence="1">
    <location>
        <begin position="122"/>
        <end position="210"/>
    </location>
</feature>
<proteinExistence type="predicted"/>
<gene>
    <name evidence="2" type="ORF">GCM10023321_50460</name>
</gene>
<evidence type="ECO:0000313" key="2">
    <source>
        <dbReference type="EMBL" id="GAA5163478.1"/>
    </source>
</evidence>
<evidence type="ECO:0000256" key="1">
    <source>
        <dbReference type="SAM" id="MobiDB-lite"/>
    </source>
</evidence>
<protein>
    <submittedName>
        <fullName evidence="2">Uncharacterized protein</fullName>
    </submittedName>
</protein>
<dbReference type="EMBL" id="BAABJP010000029">
    <property type="protein sequence ID" value="GAA5163478.1"/>
    <property type="molecule type" value="Genomic_DNA"/>
</dbReference>
<feature type="compositionally biased region" description="Basic and acidic residues" evidence="1">
    <location>
        <begin position="162"/>
        <end position="176"/>
    </location>
</feature>
<feature type="region of interest" description="Disordered" evidence="1">
    <location>
        <begin position="71"/>
        <end position="100"/>
    </location>
</feature>
<feature type="compositionally biased region" description="Basic and acidic residues" evidence="1">
    <location>
        <begin position="91"/>
        <end position="100"/>
    </location>
</feature>
<reference evidence="3" key="1">
    <citation type="journal article" date="2019" name="Int. J. Syst. Evol. Microbiol.">
        <title>The Global Catalogue of Microorganisms (GCM) 10K type strain sequencing project: providing services to taxonomists for standard genome sequencing and annotation.</title>
        <authorList>
            <consortium name="The Broad Institute Genomics Platform"/>
            <consortium name="The Broad Institute Genome Sequencing Center for Infectious Disease"/>
            <person name="Wu L."/>
            <person name="Ma J."/>
        </authorList>
    </citation>
    <scope>NUCLEOTIDE SEQUENCE [LARGE SCALE GENOMIC DNA]</scope>
    <source>
        <strain evidence="3">JCM 18303</strain>
    </source>
</reference>
<feature type="region of interest" description="Disordered" evidence="1">
    <location>
        <begin position="46"/>
        <end position="65"/>
    </location>
</feature>
<keyword evidence="3" id="KW-1185">Reference proteome</keyword>